<evidence type="ECO:0000313" key="2">
    <source>
        <dbReference type="Proteomes" id="UP001205063"/>
    </source>
</evidence>
<dbReference type="EMBL" id="JANGAB010000207">
    <property type="protein sequence ID" value="MCQ4950743.1"/>
    <property type="molecule type" value="Genomic_DNA"/>
</dbReference>
<dbReference type="AlphaFoldDB" id="A0AAW5KJR9"/>
<gene>
    <name evidence="1" type="ORF">NE646_13990</name>
</gene>
<accession>A0AAW5KJR9</accession>
<dbReference type="Proteomes" id="UP001205063">
    <property type="component" value="Unassembled WGS sequence"/>
</dbReference>
<evidence type="ECO:0000313" key="1">
    <source>
        <dbReference type="EMBL" id="MCQ4950743.1"/>
    </source>
</evidence>
<feature type="non-terminal residue" evidence="1">
    <location>
        <position position="72"/>
    </location>
</feature>
<organism evidence="1 2">
    <name type="scientific">Bittarella massiliensis</name>
    <name type="common">ex Durand et al. 2017</name>
    <dbReference type="NCBI Taxonomy" id="1720313"/>
    <lineage>
        <taxon>Bacteria</taxon>
        <taxon>Bacillati</taxon>
        <taxon>Bacillota</taxon>
        <taxon>Clostridia</taxon>
        <taxon>Eubacteriales</taxon>
        <taxon>Oscillospiraceae</taxon>
        <taxon>Bittarella (ex Durand et al. 2017)</taxon>
    </lineage>
</organism>
<name>A0AAW5KJR9_9FIRM</name>
<protein>
    <submittedName>
        <fullName evidence="1">Iron-sulfur protein</fullName>
    </submittedName>
</protein>
<proteinExistence type="predicted"/>
<comment type="caution">
    <text evidence="1">The sequence shown here is derived from an EMBL/GenBank/DDBJ whole genome shotgun (WGS) entry which is preliminary data.</text>
</comment>
<reference evidence="1" key="1">
    <citation type="submission" date="2022-06" db="EMBL/GenBank/DDBJ databases">
        <title>Isolation of gut microbiota from human fecal samples.</title>
        <authorList>
            <person name="Pamer E.G."/>
            <person name="Barat B."/>
            <person name="Waligurski E."/>
            <person name="Medina S."/>
            <person name="Paddock L."/>
            <person name="Mostad J."/>
        </authorList>
    </citation>
    <scope>NUCLEOTIDE SEQUENCE</scope>
    <source>
        <strain evidence="1">DFI.7.96</strain>
    </source>
</reference>
<sequence length="72" mass="7713">MSAELVSVIKTPRYGREEAVAAVRRHFAALGVEEQVGPATRALVKPNLPMKRAPEGATTTHPDVVYAAVVCQ</sequence>